<dbReference type="RefSeq" id="WP_206544476.1">
    <property type="nucleotide sequence ID" value="NZ_JAFKDA010000008.1"/>
</dbReference>
<dbReference type="PIRSF" id="PIRSF033328">
    <property type="entry name" value="Phest_Mll4975"/>
    <property type="match status" value="1"/>
</dbReference>
<dbReference type="NCBIfam" id="TIGR03223">
    <property type="entry name" value="Phn_opern_protn"/>
    <property type="match status" value="1"/>
</dbReference>
<gene>
    <name evidence="1" type="ORF">R2G56_12190</name>
</gene>
<proteinExistence type="predicted"/>
<comment type="caution">
    <text evidence="1">The sequence shown here is derived from an EMBL/GenBank/DDBJ whole genome shotgun (WGS) entry which is preliminary data.</text>
</comment>
<organism evidence="1 2">
    <name type="scientific">Nitratireductor aquimarinus</name>
    <dbReference type="NCBI Taxonomy" id="889300"/>
    <lineage>
        <taxon>Bacteria</taxon>
        <taxon>Pseudomonadati</taxon>
        <taxon>Pseudomonadota</taxon>
        <taxon>Alphaproteobacteria</taxon>
        <taxon>Hyphomicrobiales</taxon>
        <taxon>Phyllobacteriaceae</taxon>
        <taxon>Nitratireductor</taxon>
    </lineage>
</organism>
<dbReference type="Pfam" id="PF06299">
    <property type="entry name" value="DUF1045"/>
    <property type="match status" value="1"/>
</dbReference>
<name>A0ABU4ALC2_9HYPH</name>
<sequence length="235" mass="26328">MRYAIYFTPEKDDPLTRAAARWLGRDAFTGQSIAPVEAGPFSAAEISFHTAAARRYGFHATLKAPFHLAEGQSEQSLIAALADFCERTEPVIIPRAVVRRLDGFFALVPEDRSPRLDALAGNIVEAFEPFRAPLTQEELERRNPEGLSPSQLKNLYKWGYPHVFEAFRFHMTLTGRVPQAEAVRMERAIDAFFGPLLSEPLEIGSLALFIEPEPGAPFQVRYSHALGWNKTRKTA</sequence>
<accession>A0ABU4ALC2</accession>
<dbReference type="Proteomes" id="UP001185659">
    <property type="component" value="Unassembled WGS sequence"/>
</dbReference>
<keyword evidence="2" id="KW-1185">Reference proteome</keyword>
<dbReference type="Gene3D" id="3.90.1140.10">
    <property type="entry name" value="Cyclic phosphodiesterase"/>
    <property type="match status" value="1"/>
</dbReference>
<dbReference type="EMBL" id="JAWLIP010000005">
    <property type="protein sequence ID" value="MDV6227048.1"/>
    <property type="molecule type" value="Genomic_DNA"/>
</dbReference>
<evidence type="ECO:0000313" key="2">
    <source>
        <dbReference type="Proteomes" id="UP001185659"/>
    </source>
</evidence>
<reference evidence="1 2" key="1">
    <citation type="submission" date="2023-10" db="EMBL/GenBank/DDBJ databases">
        <authorList>
            <person name="Venkata Ramana C."/>
            <person name="Sasikala C."/>
            <person name="Dhurka M."/>
        </authorList>
    </citation>
    <scope>NUCLEOTIDE SEQUENCE [LARGE SCALE GENOMIC DNA]</scope>
    <source>
        <strain evidence="1 2">KCTC 32151</strain>
    </source>
</reference>
<evidence type="ECO:0000313" key="1">
    <source>
        <dbReference type="EMBL" id="MDV6227048.1"/>
    </source>
</evidence>
<protein>
    <submittedName>
        <fullName evidence="1">DUF1045 domain-containing protein</fullName>
    </submittedName>
</protein>
<dbReference type="InterPro" id="IPR009389">
    <property type="entry name" value="DUF1045"/>
</dbReference>